<dbReference type="Gene3D" id="3.40.50.300">
    <property type="entry name" value="P-loop containing nucleotide triphosphate hydrolases"/>
    <property type="match status" value="1"/>
</dbReference>
<evidence type="ECO:0000259" key="1">
    <source>
        <dbReference type="Pfam" id="PF00308"/>
    </source>
</evidence>
<sequence length="253" mass="28790">MSDFIQPSLNLDLKQDASLSDFRGDGFLPVLNAIRELGLGNLRELFIIGAYGYGKTHLAAAIYRNYTRTYKKSAISLSLGDMIDNDGDASALVGLEMFDLIIIDDLHLIHRSREWQEGLFHLINRVREQNKQIVFLANNPARELEIGLLDLVTRLSLAPTFRLPTNEDIDDRKALLNSILKRKNWRLPEPIFEFMLDSGPRNAGDMIQVLDQISPLLTHLSRVQVPKKTIDEAKSIIEREAFLLEISEHKIDN</sequence>
<dbReference type="GO" id="GO:0003688">
    <property type="term" value="F:DNA replication origin binding"/>
    <property type="evidence" value="ECO:0007669"/>
    <property type="project" value="TreeGrafter"/>
</dbReference>
<accession>A0A066UKT8</accession>
<protein>
    <submittedName>
        <fullName evidence="2">DnaA family protein</fullName>
    </submittedName>
</protein>
<dbReference type="PANTHER" id="PTHR30050">
    <property type="entry name" value="CHROMOSOMAL REPLICATION INITIATOR PROTEIN DNAA"/>
    <property type="match status" value="1"/>
</dbReference>
<evidence type="ECO:0000313" key="2">
    <source>
        <dbReference type="EMBL" id="KDN24769.1"/>
    </source>
</evidence>
<name>A0A066UKT8_9GAMM</name>
<feature type="domain" description="Chromosomal replication initiator protein DnaA ATPAse" evidence="1">
    <location>
        <begin position="44"/>
        <end position="145"/>
    </location>
</feature>
<dbReference type="PANTHER" id="PTHR30050:SF5">
    <property type="entry name" value="DNAA REGULATORY INACTIVATOR HDA"/>
    <property type="match status" value="1"/>
</dbReference>
<dbReference type="AlphaFoldDB" id="A0A066UKT8"/>
<dbReference type="EMBL" id="AOMT01000026">
    <property type="protein sequence ID" value="KDN24769.1"/>
    <property type="molecule type" value="Genomic_DNA"/>
</dbReference>
<evidence type="ECO:0000313" key="3">
    <source>
        <dbReference type="Proteomes" id="UP000035860"/>
    </source>
</evidence>
<dbReference type="eggNOG" id="COG0593">
    <property type="taxonomic scope" value="Bacteria"/>
</dbReference>
<dbReference type="InterPro" id="IPR027417">
    <property type="entry name" value="P-loop_NTPase"/>
</dbReference>
<proteinExistence type="predicted"/>
<dbReference type="Proteomes" id="UP000035860">
    <property type="component" value="Unassembled WGS sequence"/>
</dbReference>
<gene>
    <name evidence="2" type="ORF">MBO_07378</name>
</gene>
<dbReference type="InterPro" id="IPR013317">
    <property type="entry name" value="DnaA_dom"/>
</dbReference>
<dbReference type="RefSeq" id="WP_036366249.1">
    <property type="nucleotide sequence ID" value="NZ_AOMT01000026.1"/>
</dbReference>
<keyword evidence="3" id="KW-1185">Reference proteome</keyword>
<dbReference type="Pfam" id="PF00308">
    <property type="entry name" value="Bac_DnaA"/>
    <property type="match status" value="1"/>
</dbReference>
<dbReference type="GeneID" id="301975686"/>
<organism evidence="2 3">
    <name type="scientific">Moraxella bovoculi 237</name>
    <dbReference type="NCBI Taxonomy" id="743974"/>
    <lineage>
        <taxon>Bacteria</taxon>
        <taxon>Pseudomonadati</taxon>
        <taxon>Pseudomonadota</taxon>
        <taxon>Gammaproteobacteria</taxon>
        <taxon>Moraxellales</taxon>
        <taxon>Moraxellaceae</taxon>
        <taxon>Moraxella</taxon>
    </lineage>
</organism>
<comment type="caution">
    <text evidence="2">The sequence shown here is derived from an EMBL/GenBank/DDBJ whole genome shotgun (WGS) entry which is preliminary data.</text>
</comment>
<dbReference type="GO" id="GO:0006270">
    <property type="term" value="P:DNA replication initiation"/>
    <property type="evidence" value="ECO:0007669"/>
    <property type="project" value="TreeGrafter"/>
</dbReference>
<dbReference type="GO" id="GO:0005886">
    <property type="term" value="C:plasma membrane"/>
    <property type="evidence" value="ECO:0007669"/>
    <property type="project" value="TreeGrafter"/>
</dbReference>
<reference evidence="2 3" key="1">
    <citation type="journal article" date="2014" name="Genome Announc.">
        <title>Draft Genome Sequence of Moraxella bovoculi Strain 237T (ATCC BAA-1259T) Isolated from a Calf with Infectious Bovine Keratoconjunctivitis.</title>
        <authorList>
            <person name="Calcutt M.J."/>
            <person name="Foecking M.F."/>
            <person name="Martin N.T."/>
            <person name="Mhlanga-Mutangadura T."/>
            <person name="Reilly T.J."/>
        </authorList>
    </citation>
    <scope>NUCLEOTIDE SEQUENCE [LARGE SCALE GENOMIC DNA]</scope>
    <source>
        <strain evidence="2 3">237</strain>
    </source>
</reference>
<dbReference type="SUPFAM" id="SSF52540">
    <property type="entry name" value="P-loop containing nucleoside triphosphate hydrolases"/>
    <property type="match status" value="1"/>
</dbReference>
<dbReference type="OrthoDB" id="9784878at2"/>